<dbReference type="EMBL" id="OX596095">
    <property type="protein sequence ID" value="CAM9458898.1"/>
    <property type="molecule type" value="Genomic_DNA"/>
</dbReference>
<organism evidence="1 2">
    <name type="scientific">Rangifer tarandus platyrhynchus</name>
    <name type="common">Svalbard reindeer</name>
    <dbReference type="NCBI Taxonomy" id="3082113"/>
    <lineage>
        <taxon>Eukaryota</taxon>
        <taxon>Metazoa</taxon>
        <taxon>Chordata</taxon>
        <taxon>Craniata</taxon>
        <taxon>Vertebrata</taxon>
        <taxon>Euteleostomi</taxon>
        <taxon>Mammalia</taxon>
        <taxon>Eutheria</taxon>
        <taxon>Laurasiatheria</taxon>
        <taxon>Artiodactyla</taxon>
        <taxon>Ruminantia</taxon>
        <taxon>Pecora</taxon>
        <taxon>Cervidae</taxon>
        <taxon>Odocoileinae</taxon>
        <taxon>Rangifer</taxon>
    </lineage>
</organism>
<name>A0AC59Y8D2_RANTA</name>
<proteinExistence type="predicted"/>
<evidence type="ECO:0000313" key="1">
    <source>
        <dbReference type="EMBL" id="CAM9458898.1"/>
    </source>
</evidence>
<reference evidence="1" key="1">
    <citation type="submission" date="2023-05" db="EMBL/GenBank/DDBJ databases">
        <authorList>
            <consortium name="ELIXIR-Norway"/>
        </authorList>
    </citation>
    <scope>NUCLEOTIDE SEQUENCE</scope>
</reference>
<gene>
    <name evidence="1" type="ORF">MRATA1EN22A_LOCUS2794</name>
</gene>
<dbReference type="Proteomes" id="UP001162501">
    <property type="component" value="Chromosome 11"/>
</dbReference>
<sequence>MCVQSAALSQRYITLSQILLPHHRVGRLALQADTAALAAVLSPSQRAAVCAGKEGCRRGRACSCGRNASPLSSPLVLSAMVFAISQMTLQPPWLSCSFCPCCSFTDLSPSP</sequence>
<protein>
    <submittedName>
        <fullName evidence="1">Uncharacterized protein</fullName>
    </submittedName>
</protein>
<reference evidence="1" key="2">
    <citation type="submission" date="2025-03" db="EMBL/GenBank/DDBJ databases">
        <authorList>
            <consortium name="ELIXIR-Norway"/>
            <consortium name="Elixir Norway"/>
        </authorList>
    </citation>
    <scope>NUCLEOTIDE SEQUENCE</scope>
</reference>
<accession>A0AC59Y8D2</accession>
<evidence type="ECO:0000313" key="2">
    <source>
        <dbReference type="Proteomes" id="UP001162501"/>
    </source>
</evidence>